<dbReference type="AlphaFoldDB" id="A0A2A7BQB4"/>
<accession>A0A2A7BQB4</accession>
<comment type="caution">
    <text evidence="1">The sequence shown here is derived from an EMBL/GenBank/DDBJ whole genome shotgun (WGS) entry which is preliminary data.</text>
</comment>
<sequence>MMSKMKSNKFLYTMGMALSALVDAKAVATTLNK</sequence>
<reference evidence="1 2" key="1">
    <citation type="submission" date="2017-09" db="EMBL/GenBank/DDBJ databases">
        <title>Large-scale bioinformatics analysis of Bacillus genomes uncovers conserved roles of natural products in bacterial physiology.</title>
        <authorList>
            <consortium name="Agbiome Team Llc"/>
            <person name="Bleich R.M."/>
            <person name="Grubbs K.J."/>
            <person name="Santa Maria K.C."/>
            <person name="Allen S.E."/>
            <person name="Farag S."/>
            <person name="Shank E.A."/>
            <person name="Bowers A."/>
        </authorList>
    </citation>
    <scope>NUCLEOTIDE SEQUENCE [LARGE SCALE GENOMIC DNA]</scope>
    <source>
        <strain evidence="1 2">AFS098222</strain>
    </source>
</reference>
<organism evidence="1 2">
    <name type="scientific">Bacillus wiedmannii</name>
    <dbReference type="NCBI Taxonomy" id="1890302"/>
    <lineage>
        <taxon>Bacteria</taxon>
        <taxon>Bacillati</taxon>
        <taxon>Bacillota</taxon>
        <taxon>Bacilli</taxon>
        <taxon>Bacillales</taxon>
        <taxon>Bacillaceae</taxon>
        <taxon>Bacillus</taxon>
        <taxon>Bacillus cereus group</taxon>
    </lineage>
</organism>
<dbReference type="Proteomes" id="UP000220111">
    <property type="component" value="Unassembled WGS sequence"/>
</dbReference>
<name>A0A2A7BQB4_9BACI</name>
<gene>
    <name evidence="1" type="ORF">COO17_18010</name>
</gene>
<protein>
    <submittedName>
        <fullName evidence="1">Uncharacterized protein</fullName>
    </submittedName>
</protein>
<evidence type="ECO:0000313" key="2">
    <source>
        <dbReference type="Proteomes" id="UP000220111"/>
    </source>
</evidence>
<evidence type="ECO:0000313" key="1">
    <source>
        <dbReference type="EMBL" id="PDY40191.1"/>
    </source>
</evidence>
<dbReference type="EMBL" id="NVPQ01000049">
    <property type="protein sequence ID" value="PDY40191.1"/>
    <property type="molecule type" value="Genomic_DNA"/>
</dbReference>
<proteinExistence type="predicted"/>